<keyword evidence="3" id="KW-1185">Reference proteome</keyword>
<organism evidence="2 3">
    <name type="scientific">Symbiodinium necroappetens</name>
    <dbReference type="NCBI Taxonomy" id="1628268"/>
    <lineage>
        <taxon>Eukaryota</taxon>
        <taxon>Sar</taxon>
        <taxon>Alveolata</taxon>
        <taxon>Dinophyceae</taxon>
        <taxon>Suessiales</taxon>
        <taxon>Symbiodiniaceae</taxon>
        <taxon>Symbiodinium</taxon>
    </lineage>
</organism>
<reference evidence="2" key="1">
    <citation type="submission" date="2021-02" db="EMBL/GenBank/DDBJ databases">
        <authorList>
            <person name="Dougan E. K."/>
            <person name="Rhodes N."/>
            <person name="Thang M."/>
            <person name="Chan C."/>
        </authorList>
    </citation>
    <scope>NUCLEOTIDE SEQUENCE</scope>
</reference>
<evidence type="ECO:0000313" key="2">
    <source>
        <dbReference type="EMBL" id="CAE7847351.1"/>
    </source>
</evidence>
<feature type="region of interest" description="Disordered" evidence="1">
    <location>
        <begin position="1"/>
        <end position="31"/>
    </location>
</feature>
<sequence>MLSHHYGTLPRTPPTDDSRFSPSAGSRSVSKLSRCSVGAIQGPVALSRHSCATFQKATMVWCLWPARASFSWQRKNWMTILGDLRFGATSSLHCRTWRHKWDKATWHLRLF</sequence>
<protein>
    <submittedName>
        <fullName evidence="2">Uncharacterized protein</fullName>
    </submittedName>
</protein>
<accession>A0A812ZZ85</accession>
<dbReference type="EMBL" id="CAJNJA010052614">
    <property type="protein sequence ID" value="CAE7847351.1"/>
    <property type="molecule type" value="Genomic_DNA"/>
</dbReference>
<evidence type="ECO:0000313" key="3">
    <source>
        <dbReference type="Proteomes" id="UP000601435"/>
    </source>
</evidence>
<comment type="caution">
    <text evidence="2">The sequence shown here is derived from an EMBL/GenBank/DDBJ whole genome shotgun (WGS) entry which is preliminary data.</text>
</comment>
<proteinExistence type="predicted"/>
<evidence type="ECO:0000256" key="1">
    <source>
        <dbReference type="SAM" id="MobiDB-lite"/>
    </source>
</evidence>
<dbReference type="Proteomes" id="UP000601435">
    <property type="component" value="Unassembled WGS sequence"/>
</dbReference>
<gene>
    <name evidence="2" type="ORF">SNEC2469_LOCUS26134</name>
</gene>
<feature type="compositionally biased region" description="Polar residues" evidence="1">
    <location>
        <begin position="20"/>
        <end position="31"/>
    </location>
</feature>
<name>A0A812ZZ85_9DINO</name>
<dbReference type="AlphaFoldDB" id="A0A812ZZ85"/>